<keyword evidence="3" id="KW-1185">Reference proteome</keyword>
<proteinExistence type="predicted"/>
<sequence>ERQDLGSEGSDNNPSTAGADGASIRIPMDAALPFSTRRLTAADSHTPGRLLTRRGRLDTQGLVQEFPGVRTRERTIESSAACFLLESDQVLRPWQAWLFSACRGGFRPKRAAMRRIV</sequence>
<comment type="caution">
    <text evidence="2">The sequence shown here is derived from an EMBL/GenBank/DDBJ whole genome shotgun (WGS) entry which is preliminary data.</text>
</comment>
<dbReference type="Proteomes" id="UP000053958">
    <property type="component" value="Unassembled WGS sequence"/>
</dbReference>
<dbReference type="EMBL" id="LASV01000658">
    <property type="protein sequence ID" value="KKA17400.1"/>
    <property type="molecule type" value="Genomic_DNA"/>
</dbReference>
<organism evidence="2 3">
    <name type="scientific">Rasamsonia emersonii (strain ATCC 16479 / CBS 393.64 / IMI 116815)</name>
    <dbReference type="NCBI Taxonomy" id="1408163"/>
    <lineage>
        <taxon>Eukaryota</taxon>
        <taxon>Fungi</taxon>
        <taxon>Dikarya</taxon>
        <taxon>Ascomycota</taxon>
        <taxon>Pezizomycotina</taxon>
        <taxon>Eurotiomycetes</taxon>
        <taxon>Eurotiomycetidae</taxon>
        <taxon>Eurotiales</taxon>
        <taxon>Trichocomaceae</taxon>
        <taxon>Rasamsonia</taxon>
    </lineage>
</organism>
<reference evidence="2 3" key="1">
    <citation type="submission" date="2015-04" db="EMBL/GenBank/DDBJ databases">
        <authorList>
            <person name="Heijne W.H."/>
            <person name="Fedorova N.D."/>
            <person name="Nierman W.C."/>
            <person name="Vollebregt A.W."/>
            <person name="Zhao Z."/>
            <person name="Wu L."/>
            <person name="Kumar M."/>
            <person name="Stam H."/>
            <person name="van den Berg M.A."/>
            <person name="Pel H.J."/>
        </authorList>
    </citation>
    <scope>NUCLEOTIDE SEQUENCE [LARGE SCALE GENOMIC DNA]</scope>
    <source>
        <strain evidence="2 3">CBS 393.64</strain>
    </source>
</reference>
<feature type="region of interest" description="Disordered" evidence="1">
    <location>
        <begin position="1"/>
        <end position="23"/>
    </location>
</feature>
<gene>
    <name evidence="2" type="ORF">T310_8748</name>
</gene>
<evidence type="ECO:0000256" key="1">
    <source>
        <dbReference type="SAM" id="MobiDB-lite"/>
    </source>
</evidence>
<protein>
    <submittedName>
        <fullName evidence="2">Uncharacterized protein</fullName>
    </submittedName>
</protein>
<dbReference type="AlphaFoldDB" id="A0A0F4YH22"/>
<name>A0A0F4YH22_RASE3</name>
<evidence type="ECO:0000313" key="2">
    <source>
        <dbReference type="EMBL" id="KKA17400.1"/>
    </source>
</evidence>
<feature type="non-terminal residue" evidence="2">
    <location>
        <position position="1"/>
    </location>
</feature>
<evidence type="ECO:0000313" key="3">
    <source>
        <dbReference type="Proteomes" id="UP000053958"/>
    </source>
</evidence>
<dbReference type="RefSeq" id="XP_013324012.1">
    <property type="nucleotide sequence ID" value="XM_013468558.1"/>
</dbReference>
<dbReference type="GeneID" id="25320922"/>
<accession>A0A0F4YH22</accession>